<dbReference type="InterPro" id="IPR013525">
    <property type="entry name" value="ABC2_TM"/>
</dbReference>
<accession>A0A6P5S5L3</accession>
<keyword evidence="9 10" id="KW-0472">Membrane</keyword>
<evidence type="ECO:0000313" key="14">
    <source>
        <dbReference type="RefSeq" id="XP_021808811.1"/>
    </source>
</evidence>
<feature type="signal peptide" evidence="11">
    <location>
        <begin position="1"/>
        <end position="23"/>
    </location>
</feature>
<dbReference type="FunFam" id="3.40.50.300:FF:000179">
    <property type="entry name" value="ABC transporter G family member 34"/>
    <property type="match status" value="1"/>
</dbReference>
<dbReference type="SMART" id="SM00382">
    <property type="entry name" value="AAA"/>
    <property type="match status" value="2"/>
</dbReference>
<organism evidence="13 14">
    <name type="scientific">Prunus avium</name>
    <name type="common">Cherry</name>
    <name type="synonym">Cerasus avium</name>
    <dbReference type="NCBI Taxonomy" id="42229"/>
    <lineage>
        <taxon>Eukaryota</taxon>
        <taxon>Viridiplantae</taxon>
        <taxon>Streptophyta</taxon>
        <taxon>Embryophyta</taxon>
        <taxon>Tracheophyta</taxon>
        <taxon>Spermatophyta</taxon>
        <taxon>Magnoliopsida</taxon>
        <taxon>eudicotyledons</taxon>
        <taxon>Gunneridae</taxon>
        <taxon>Pentapetalae</taxon>
        <taxon>rosids</taxon>
        <taxon>fabids</taxon>
        <taxon>Rosales</taxon>
        <taxon>Rosaceae</taxon>
        <taxon>Amygdaloideae</taxon>
        <taxon>Amygdaleae</taxon>
        <taxon>Prunus</taxon>
    </lineage>
</organism>
<dbReference type="Pfam" id="PF19055">
    <property type="entry name" value="ABC2_membrane_7"/>
    <property type="match status" value="2"/>
</dbReference>
<dbReference type="GeneID" id="110752458"/>
<feature type="transmembrane region" description="Helical" evidence="10">
    <location>
        <begin position="1207"/>
        <end position="1225"/>
    </location>
</feature>
<feature type="transmembrane region" description="Helical" evidence="10">
    <location>
        <begin position="670"/>
        <end position="689"/>
    </location>
</feature>
<name>A0A6P5S5L3_PRUAV</name>
<reference evidence="14" key="1">
    <citation type="submission" date="2025-08" db="UniProtKB">
        <authorList>
            <consortium name="RefSeq"/>
        </authorList>
    </citation>
    <scope>IDENTIFICATION</scope>
</reference>
<evidence type="ECO:0000256" key="6">
    <source>
        <dbReference type="ARBA" id="ARBA00022741"/>
    </source>
</evidence>
<keyword evidence="11" id="KW-0732">Signal</keyword>
<gene>
    <name evidence="14" type="primary">LOC110752458</name>
</gene>
<evidence type="ECO:0000256" key="11">
    <source>
        <dbReference type="SAM" id="SignalP"/>
    </source>
</evidence>
<evidence type="ECO:0000256" key="10">
    <source>
        <dbReference type="SAM" id="Phobius"/>
    </source>
</evidence>
<dbReference type="InterPro" id="IPR034003">
    <property type="entry name" value="ABCG_PDR_2"/>
</dbReference>
<dbReference type="Pfam" id="PF01061">
    <property type="entry name" value="ABC2_membrane"/>
    <property type="match status" value="2"/>
</dbReference>
<proteinExistence type="inferred from homology"/>
<evidence type="ECO:0000256" key="3">
    <source>
        <dbReference type="ARBA" id="ARBA00022448"/>
    </source>
</evidence>
<feature type="transmembrane region" description="Helical" evidence="10">
    <location>
        <begin position="1350"/>
        <end position="1370"/>
    </location>
</feature>
<keyword evidence="3" id="KW-0813">Transport</keyword>
<dbReference type="SUPFAM" id="SSF52540">
    <property type="entry name" value="P-loop containing nucleoside triphosphate hydrolases"/>
    <property type="match status" value="2"/>
</dbReference>
<dbReference type="GO" id="GO:0140359">
    <property type="term" value="F:ABC-type transporter activity"/>
    <property type="evidence" value="ECO:0007669"/>
    <property type="project" value="InterPro"/>
</dbReference>
<evidence type="ECO:0000259" key="12">
    <source>
        <dbReference type="PROSITE" id="PS50893"/>
    </source>
</evidence>
<dbReference type="KEGG" id="pavi:110752458"/>
<dbReference type="InterPro" id="IPR003593">
    <property type="entry name" value="AAA+_ATPase"/>
</dbReference>
<dbReference type="GO" id="GO:0005886">
    <property type="term" value="C:plasma membrane"/>
    <property type="evidence" value="ECO:0007669"/>
    <property type="project" value="UniProtKB-ARBA"/>
</dbReference>
<feature type="transmembrane region" description="Helical" evidence="10">
    <location>
        <begin position="1320"/>
        <end position="1338"/>
    </location>
</feature>
<dbReference type="InterPro" id="IPR043926">
    <property type="entry name" value="ABCG_dom"/>
</dbReference>
<evidence type="ECO:0000256" key="7">
    <source>
        <dbReference type="ARBA" id="ARBA00022840"/>
    </source>
</evidence>
<keyword evidence="4 10" id="KW-0812">Transmembrane</keyword>
<comment type="similarity">
    <text evidence="2">Belongs to the ABC transporter superfamily. ABCG family. PDR (TC 3.A.1.205) subfamily.</text>
</comment>
<evidence type="ECO:0000256" key="8">
    <source>
        <dbReference type="ARBA" id="ARBA00022989"/>
    </source>
</evidence>
<dbReference type="InterPro" id="IPR034001">
    <property type="entry name" value="ABCG_PDR_1"/>
</dbReference>
<keyword evidence="8 10" id="KW-1133">Transmembrane helix</keyword>
<keyword evidence="7" id="KW-0067">ATP-binding</keyword>
<feature type="transmembrane region" description="Helical" evidence="10">
    <location>
        <begin position="1237"/>
        <end position="1263"/>
    </location>
</feature>
<dbReference type="Pfam" id="PF00005">
    <property type="entry name" value="ABC_tran"/>
    <property type="match status" value="2"/>
</dbReference>
<dbReference type="CDD" id="cd03233">
    <property type="entry name" value="ABCG_PDR_domain1"/>
    <property type="match status" value="1"/>
</dbReference>
<dbReference type="PROSITE" id="PS50893">
    <property type="entry name" value="ABC_TRANSPORTER_2"/>
    <property type="match status" value="2"/>
</dbReference>
<comment type="subcellular location">
    <subcellularLocation>
        <location evidence="1">Membrane</location>
        <topology evidence="1">Multi-pass membrane protein</topology>
    </subcellularLocation>
</comment>
<feature type="transmembrane region" description="Helical" evidence="10">
    <location>
        <begin position="1431"/>
        <end position="1452"/>
    </location>
</feature>
<dbReference type="CDD" id="cd03232">
    <property type="entry name" value="ABCG_PDR_domain2"/>
    <property type="match status" value="1"/>
</dbReference>
<feature type="transmembrane region" description="Helical" evidence="10">
    <location>
        <begin position="778"/>
        <end position="804"/>
    </location>
</feature>
<evidence type="ECO:0000256" key="5">
    <source>
        <dbReference type="ARBA" id="ARBA00022737"/>
    </source>
</evidence>
<evidence type="ECO:0000313" key="13">
    <source>
        <dbReference type="Proteomes" id="UP000515124"/>
    </source>
</evidence>
<dbReference type="RefSeq" id="XP_021808811.1">
    <property type="nucleotide sequence ID" value="XM_021953119.1"/>
</dbReference>
<keyword evidence="13" id="KW-1185">Reference proteome</keyword>
<protein>
    <submittedName>
        <fullName evidence="14">Pleiotropic drug resistance protein 3-like</fullName>
    </submittedName>
</protein>
<dbReference type="InterPro" id="IPR003439">
    <property type="entry name" value="ABC_transporter-like_ATP-bd"/>
</dbReference>
<keyword evidence="5" id="KW-0677">Repeat</keyword>
<feature type="transmembrane region" description="Helical" evidence="10">
    <location>
        <begin position="628"/>
        <end position="650"/>
    </location>
</feature>
<keyword evidence="6" id="KW-0547">Nucleotide-binding</keyword>
<dbReference type="Gene3D" id="3.40.50.300">
    <property type="entry name" value="P-loop containing nucleotide triphosphate hydrolases"/>
    <property type="match status" value="2"/>
</dbReference>
<feature type="chain" id="PRO_5028477987" evidence="11">
    <location>
        <begin position="24"/>
        <end position="1461"/>
    </location>
</feature>
<evidence type="ECO:0000256" key="2">
    <source>
        <dbReference type="ARBA" id="ARBA00006012"/>
    </source>
</evidence>
<dbReference type="InterPro" id="IPR027417">
    <property type="entry name" value="P-loop_NTPase"/>
</dbReference>
<dbReference type="GO" id="GO:0005524">
    <property type="term" value="F:ATP binding"/>
    <property type="evidence" value="ECO:0007669"/>
    <property type="project" value="UniProtKB-KW"/>
</dbReference>
<evidence type="ECO:0000256" key="9">
    <source>
        <dbReference type="ARBA" id="ARBA00023136"/>
    </source>
</evidence>
<dbReference type="FunFam" id="3.40.50.300:FF:000157">
    <property type="entry name" value="ABC transporter G family member 34"/>
    <property type="match status" value="1"/>
</dbReference>
<sequence length="1461" mass="165590">MSEGRCMVNIVLTLLRLIGKICLFPEDIYNLKIYLSEIGRSVRTSFHHHASSFRSTSDVRSINDNNDDETELQCAAIQRLPTFERLTDEQDNNGGGAISKRVVDVTKLGALERHVFIEKLVKDIEGDNHRLLQKLKQRIDRVGLQLPTVEVRYQNLVVEVECEVVQGKPLPTLWTALKSILCAITQITGCKRQAYKLEILKGVSGIIKPSRMTLLLGPPGCGKTTFLQALAGKLNDSLKVRGEITYNGYKFNEFVPQKTSAYISQYDLHISELTVREALDFSARCQGIGNRADIMKEVSRREKQSGIVPEPDIDTYMKAISIEGLKNSLQTDYIMKILGLDICADTIVGNAMQRGISGGQKKRLTTGEMMISPARAFFMDEISTGLDSSTTFQIVTCLQQLTHVTDSTILVSLLQPTPETFALFDDIILMAEGKVVYHGPCDNVAEFFEQCGFRSPPRKDISDFLQEVVSRKDQAKYWYHEDQPYSYVTVDKFVNMFKDFHVGKTLDEELRQPFDKSECHKDALSFNIYSLRKWELLKACTAREWLLLKRNSFVHVFKSAQLVVVALVTMTVFSRTWMNIDDVHAKYYMASLFYALIRLMTNGIAELSMTVSRLAVFYKQRDFYFYPAWAYSIPATILKIPFSLLDAFLWTSLTYYVIGYSPEPERFFKQIIILFLVHQVSISLFRLIASLVRTPSVAATIGLFSLIVMFLFGGFVIPKSSLPAWLEWGFWLSPLTYGEISASVNEFHAPRWQKVLSSNVTVGQQVLENRGLNFSDSFYWISIGALLGFWMVFNIGFTCALSYLKSPGSSQTIISHEKFSHLKEKITNNVCVSESKLYITNFTQWFLTSAGMVLPFEPISISFQNVQYFVDTPKKTREQGFPPQRLQLLQDITGAFRPGILTALMGVSGAGKTTLMDVLSGRKTGGSIEGDIRIGGYPKVQETYARISGYCEQSDIHSPQITVGESVAYSAWLRLPAQIDRHTRSQFVKEVLQMIELDEIKDELVGIPGGNGISAEQRKRLTISVELVSNPSIIFMDEPTSGLDARAAAIVMRAVKNIVSTRRTVVCTIHQPSIDIFEAFDELILMKRGGQIIYYGELGQNSSKLIEYFEGIPGVPKIKENYNPATWMLEVTGLSAEAELAIDFARIYRGSHLCQKNNEVVRELSFPEQGSKELHFSTRFPQNGWEQFKACLWKRHLSYWRSPRYNLGRLIFTAACSLLFGALLWQKGQKIDGEQEFFNILGSMFVLLQCMGIGNCSSVLPFIATERNVVYRERFAGMYSSWAYSFSQVVIEIPYILIQAALFSTITYPAIDFQWSLYKVFWYFYAMFSTLLYFNYFGMLLVSLTPTYQVASVLASFCYTMFNLFSGFLIPGPKIPVWWVWGYWICPLAWSLKGALTSQYGDVEKEIVVHGEQRTISAFLGSIYGYNYDDLGVVAIVLLAYPLVFALVFACATEKINFQRR</sequence>
<evidence type="ECO:0000256" key="4">
    <source>
        <dbReference type="ARBA" id="ARBA00022692"/>
    </source>
</evidence>
<dbReference type="PANTHER" id="PTHR19241">
    <property type="entry name" value="ATP-BINDING CASSETTE TRANSPORTER"/>
    <property type="match status" value="1"/>
</dbReference>
<feature type="transmembrane region" description="Helical" evidence="10">
    <location>
        <begin position="593"/>
        <end position="616"/>
    </location>
</feature>
<evidence type="ECO:0000256" key="1">
    <source>
        <dbReference type="ARBA" id="ARBA00004141"/>
    </source>
</evidence>
<feature type="domain" description="ABC transporter" evidence="12">
    <location>
        <begin position="185"/>
        <end position="457"/>
    </location>
</feature>
<feature type="transmembrane region" description="Helical" evidence="10">
    <location>
        <begin position="696"/>
        <end position="717"/>
    </location>
</feature>
<dbReference type="Proteomes" id="UP000515124">
    <property type="component" value="Unplaced"/>
</dbReference>
<dbReference type="InterPro" id="IPR013581">
    <property type="entry name" value="PDR_assoc"/>
</dbReference>
<dbReference type="Pfam" id="PF08370">
    <property type="entry name" value="PDR_assoc"/>
    <property type="match status" value="1"/>
</dbReference>
<dbReference type="GO" id="GO:0016887">
    <property type="term" value="F:ATP hydrolysis activity"/>
    <property type="evidence" value="ECO:0007669"/>
    <property type="project" value="InterPro"/>
</dbReference>
<feature type="domain" description="ABC transporter" evidence="12">
    <location>
        <begin position="861"/>
        <end position="1114"/>
    </location>
</feature>
<feature type="transmembrane region" description="Helical" evidence="10">
    <location>
        <begin position="1284"/>
        <end position="1308"/>
    </location>
</feature>